<reference evidence="2" key="1">
    <citation type="submission" date="2015-12" db="EMBL/GenBank/DDBJ databases">
        <title>Update maize B73 reference genome by single molecule sequencing technologies.</title>
        <authorList>
            <consortium name="Maize Genome Sequencing Project"/>
            <person name="Ware D."/>
        </authorList>
    </citation>
    <scope>NUCLEOTIDE SEQUENCE</scope>
    <source>
        <tissue evidence="2">Seedling</tissue>
    </source>
</reference>
<feature type="compositionally biased region" description="Basic and acidic residues" evidence="1">
    <location>
        <begin position="166"/>
        <end position="177"/>
    </location>
</feature>
<dbReference type="InParanoid" id="A0A1D6LZQ7"/>
<organism evidence="2">
    <name type="scientific">Zea mays</name>
    <name type="common">Maize</name>
    <dbReference type="NCBI Taxonomy" id="4577"/>
    <lineage>
        <taxon>Eukaryota</taxon>
        <taxon>Viridiplantae</taxon>
        <taxon>Streptophyta</taxon>
        <taxon>Embryophyta</taxon>
        <taxon>Tracheophyta</taxon>
        <taxon>Spermatophyta</taxon>
        <taxon>Magnoliopsida</taxon>
        <taxon>Liliopsida</taxon>
        <taxon>Poales</taxon>
        <taxon>Poaceae</taxon>
        <taxon>PACMAD clade</taxon>
        <taxon>Panicoideae</taxon>
        <taxon>Andropogonodae</taxon>
        <taxon>Andropogoneae</taxon>
        <taxon>Tripsacinae</taxon>
        <taxon>Zea</taxon>
    </lineage>
</organism>
<protein>
    <submittedName>
        <fullName evidence="2">Uncharacterized protein</fullName>
    </submittedName>
</protein>
<dbReference type="AlphaFoldDB" id="A0A1D6LZQ7"/>
<feature type="region of interest" description="Disordered" evidence="1">
    <location>
        <begin position="153"/>
        <end position="240"/>
    </location>
</feature>
<gene>
    <name evidence="2" type="ORF">ZEAMMB73_Zm00001d037690</name>
</gene>
<proteinExistence type="predicted"/>
<accession>A0A1D6LZQ7</accession>
<evidence type="ECO:0000313" key="2">
    <source>
        <dbReference type="EMBL" id="AQK84568.1"/>
    </source>
</evidence>
<dbReference type="EMBL" id="CM000782">
    <property type="protein sequence ID" value="AQK84568.1"/>
    <property type="molecule type" value="Genomic_DNA"/>
</dbReference>
<name>A0A1D6LZQ7_MAIZE</name>
<evidence type="ECO:0000256" key="1">
    <source>
        <dbReference type="SAM" id="MobiDB-lite"/>
    </source>
</evidence>
<sequence>MSRRGRLARSELDCAEASLFPVTCIAIRNQNFSTPTPPPTSITHNATTFADIVRFGRTRMDGEGQCRGGFRAPGVIGRSGGGFGFGNRVEGFTSGGFGQAYGPNGAGRISGQHLGPQFGFGVVGHNNRVPQNSKQTIVFGHGQQQPASFSVGGAQHGTQQVGVGGQKHDSHNQRYKDNSGSGRQVERGFWPKQHANRGRPPFSKGPSFNHIAASGSEGLQKGLGRHLQHNSDGVSSGIGDNMILMDKTASKRSF</sequence>